<keyword evidence="2" id="KW-1185">Reference proteome</keyword>
<comment type="caution">
    <text evidence="1">The sequence shown here is derived from an EMBL/GenBank/DDBJ whole genome shotgun (WGS) entry which is preliminary data.</text>
</comment>
<accession>A0AAN8JDY5</accession>
<dbReference type="PANTHER" id="PTHR16120:SF0">
    <property type="entry name" value="AP-5 COMPLEX SUBUNIT SIGMA-1"/>
    <property type="match status" value="1"/>
</dbReference>
<evidence type="ECO:0008006" key="3">
    <source>
        <dbReference type="Google" id="ProtNLM"/>
    </source>
</evidence>
<dbReference type="GO" id="GO:0000724">
    <property type="term" value="P:double-strand break repair via homologous recombination"/>
    <property type="evidence" value="ECO:0007669"/>
    <property type="project" value="InterPro"/>
</dbReference>
<dbReference type="PANTHER" id="PTHR16120">
    <property type="entry name" value="AP-5 COMPLEX SUBUNIT SIGMA-1"/>
    <property type="match status" value="1"/>
</dbReference>
<dbReference type="InterPro" id="IPR029392">
    <property type="entry name" value="AP-5_subunit_s1"/>
</dbReference>
<dbReference type="GO" id="GO:0005764">
    <property type="term" value="C:lysosome"/>
    <property type="evidence" value="ECO:0007669"/>
    <property type="project" value="TreeGrafter"/>
</dbReference>
<dbReference type="Proteomes" id="UP001347796">
    <property type="component" value="Unassembled WGS sequence"/>
</dbReference>
<dbReference type="GO" id="GO:0005770">
    <property type="term" value="C:late endosome"/>
    <property type="evidence" value="ECO:0007669"/>
    <property type="project" value="TreeGrafter"/>
</dbReference>
<protein>
    <recommendedName>
        <fullName evidence="3">AP-5 complex subunit sigma-1</fullName>
    </recommendedName>
</protein>
<evidence type="ECO:0000313" key="1">
    <source>
        <dbReference type="EMBL" id="KAK6174144.1"/>
    </source>
</evidence>
<sequence length="193" mass="22152">MVYAFLINTIVPGTPRLIYYDIYGQDGVADESRDITGDVLKSIRKAQIQLVSERVHSEYQFRRAISGRSVEEDVLRVSNDDTLPEFEVGFFRLGMGEIFNRERYVVWLGAGYTAFSVVCEISENRLLAESVLRLLIRYLQEHVRVLTQPSETGLRSERVGVVLNTFLPSGNLLFLNHRLIRQLEKEVDNQIKA</sequence>
<organism evidence="1 2">
    <name type="scientific">Patella caerulea</name>
    <name type="common">Rayed Mediterranean limpet</name>
    <dbReference type="NCBI Taxonomy" id="87958"/>
    <lineage>
        <taxon>Eukaryota</taxon>
        <taxon>Metazoa</taxon>
        <taxon>Spiralia</taxon>
        <taxon>Lophotrochozoa</taxon>
        <taxon>Mollusca</taxon>
        <taxon>Gastropoda</taxon>
        <taxon>Patellogastropoda</taxon>
        <taxon>Patelloidea</taxon>
        <taxon>Patellidae</taxon>
        <taxon>Patella</taxon>
    </lineage>
</organism>
<gene>
    <name evidence="1" type="ORF">SNE40_017475</name>
</gene>
<evidence type="ECO:0000313" key="2">
    <source>
        <dbReference type="Proteomes" id="UP001347796"/>
    </source>
</evidence>
<dbReference type="Pfam" id="PF15001">
    <property type="entry name" value="AP-5_subunit_s1"/>
    <property type="match status" value="1"/>
</dbReference>
<dbReference type="GO" id="GO:0016197">
    <property type="term" value="P:endosomal transport"/>
    <property type="evidence" value="ECO:0007669"/>
    <property type="project" value="InterPro"/>
</dbReference>
<dbReference type="GO" id="GO:0030119">
    <property type="term" value="C:AP-type membrane coat adaptor complex"/>
    <property type="evidence" value="ECO:0007669"/>
    <property type="project" value="InterPro"/>
</dbReference>
<name>A0AAN8JDY5_PATCE</name>
<dbReference type="AlphaFoldDB" id="A0AAN8JDY5"/>
<dbReference type="EMBL" id="JAZGQO010000011">
    <property type="protein sequence ID" value="KAK6174144.1"/>
    <property type="molecule type" value="Genomic_DNA"/>
</dbReference>
<proteinExistence type="predicted"/>
<dbReference type="GO" id="GO:0005829">
    <property type="term" value="C:cytosol"/>
    <property type="evidence" value="ECO:0007669"/>
    <property type="project" value="TreeGrafter"/>
</dbReference>
<reference evidence="1 2" key="1">
    <citation type="submission" date="2024-01" db="EMBL/GenBank/DDBJ databases">
        <title>The genome of the rayed Mediterranean limpet Patella caerulea (Linnaeus, 1758).</title>
        <authorList>
            <person name="Anh-Thu Weber A."/>
            <person name="Halstead-Nussloch G."/>
        </authorList>
    </citation>
    <scope>NUCLEOTIDE SEQUENCE [LARGE SCALE GENOMIC DNA]</scope>
    <source>
        <strain evidence="1">AATW-2023a</strain>
        <tissue evidence="1">Whole specimen</tissue>
    </source>
</reference>